<reference evidence="7 10" key="2">
    <citation type="journal article" date="2014" name="BMC Genomics">
        <title>An improved genome release (version Mt4.0) for the model legume Medicago truncatula.</title>
        <authorList>
            <person name="Tang H."/>
            <person name="Krishnakumar V."/>
            <person name="Bidwell S."/>
            <person name="Rosen B."/>
            <person name="Chan A."/>
            <person name="Zhou S."/>
            <person name="Gentzbittel L."/>
            <person name="Childs K.L."/>
            <person name="Yandell M."/>
            <person name="Gundlach H."/>
            <person name="Mayer K.F."/>
            <person name="Schwartz D.C."/>
            <person name="Town C.D."/>
        </authorList>
    </citation>
    <scope>GENOME REANNOTATION</scope>
    <source>
        <strain evidence="9 10">cv. Jemalong A17</strain>
    </source>
</reference>
<comment type="similarity">
    <text evidence="4">Belongs to the CTDSPL2 family.</text>
</comment>
<feature type="domain" description="FCP1 homology" evidence="6">
    <location>
        <begin position="292"/>
        <end position="451"/>
    </location>
</feature>
<dbReference type="InterPro" id="IPR050365">
    <property type="entry name" value="TIM50"/>
</dbReference>
<feature type="region of interest" description="Disordered" evidence="5">
    <location>
        <begin position="62"/>
        <end position="82"/>
    </location>
</feature>
<dbReference type="eggNOG" id="KOG1605">
    <property type="taxonomic scope" value="Eukaryota"/>
</dbReference>
<dbReference type="Proteomes" id="UP000002051">
    <property type="component" value="Chromosome 2"/>
</dbReference>
<dbReference type="OMA" id="SCEHQTC"/>
<evidence type="ECO:0000256" key="5">
    <source>
        <dbReference type="SAM" id="MobiDB-lite"/>
    </source>
</evidence>
<evidence type="ECO:0000313" key="11">
    <source>
        <dbReference type="Proteomes" id="UP000265566"/>
    </source>
</evidence>
<dbReference type="ExpressionAtlas" id="G7IIV3">
    <property type="expression patterns" value="differential"/>
</dbReference>
<keyword evidence="10" id="KW-1185">Reference proteome</keyword>
<dbReference type="PANTHER" id="PTHR12210">
    <property type="entry name" value="DULLARD PROTEIN PHOSPHATASE"/>
    <property type="match status" value="1"/>
</dbReference>
<keyword evidence="1 8" id="KW-0378">Hydrolase</keyword>
<evidence type="ECO:0000256" key="4">
    <source>
        <dbReference type="ARBA" id="ARBA00038355"/>
    </source>
</evidence>
<dbReference type="InterPro" id="IPR036412">
    <property type="entry name" value="HAD-like_sf"/>
</dbReference>
<reference evidence="8" key="5">
    <citation type="journal article" date="2018" name="Nat. Plants">
        <title>Whole-genome landscape of Medicago truncatula symbiotic genes.</title>
        <authorList>
            <person name="Pecrix Y."/>
            <person name="Gamas P."/>
            <person name="Carrere S."/>
        </authorList>
    </citation>
    <scope>NUCLEOTIDE SEQUENCE</scope>
    <source>
        <tissue evidence="8">Leaves</tissue>
    </source>
</reference>
<evidence type="ECO:0000313" key="7">
    <source>
        <dbReference type="EMBL" id="AES65817.1"/>
    </source>
</evidence>
<reference evidence="7 10" key="1">
    <citation type="journal article" date="2011" name="Nature">
        <title>The Medicago genome provides insight into the evolution of rhizobial symbioses.</title>
        <authorList>
            <person name="Young N.D."/>
            <person name="Debelle F."/>
            <person name="Oldroyd G.E."/>
            <person name="Geurts R."/>
            <person name="Cannon S.B."/>
            <person name="Udvardi M.K."/>
            <person name="Benedito V.A."/>
            <person name="Mayer K.F."/>
            <person name="Gouzy J."/>
            <person name="Schoof H."/>
            <person name="Van de Peer Y."/>
            <person name="Proost S."/>
            <person name="Cook D.R."/>
            <person name="Meyers B.C."/>
            <person name="Spannagl M."/>
            <person name="Cheung F."/>
            <person name="De Mita S."/>
            <person name="Krishnakumar V."/>
            <person name="Gundlach H."/>
            <person name="Zhou S."/>
            <person name="Mudge J."/>
            <person name="Bharti A.K."/>
            <person name="Murray J.D."/>
            <person name="Naoumkina M.A."/>
            <person name="Rosen B."/>
            <person name="Silverstein K.A."/>
            <person name="Tang H."/>
            <person name="Rombauts S."/>
            <person name="Zhao P.X."/>
            <person name="Zhou P."/>
            <person name="Barbe V."/>
            <person name="Bardou P."/>
            <person name="Bechner M."/>
            <person name="Bellec A."/>
            <person name="Berger A."/>
            <person name="Berges H."/>
            <person name="Bidwell S."/>
            <person name="Bisseling T."/>
            <person name="Choisne N."/>
            <person name="Couloux A."/>
            <person name="Denny R."/>
            <person name="Deshpande S."/>
            <person name="Dai X."/>
            <person name="Doyle J.J."/>
            <person name="Dudez A.M."/>
            <person name="Farmer A.D."/>
            <person name="Fouteau S."/>
            <person name="Franken C."/>
            <person name="Gibelin C."/>
            <person name="Gish J."/>
            <person name="Goldstein S."/>
            <person name="Gonzalez A.J."/>
            <person name="Green P.J."/>
            <person name="Hallab A."/>
            <person name="Hartog M."/>
            <person name="Hua A."/>
            <person name="Humphray S.J."/>
            <person name="Jeong D.H."/>
            <person name="Jing Y."/>
            <person name="Jocker A."/>
            <person name="Kenton S.M."/>
            <person name="Kim D.J."/>
            <person name="Klee K."/>
            <person name="Lai H."/>
            <person name="Lang C."/>
            <person name="Lin S."/>
            <person name="Macmil S.L."/>
            <person name="Magdelenat G."/>
            <person name="Matthews L."/>
            <person name="McCorrison J."/>
            <person name="Monaghan E.L."/>
            <person name="Mun J.H."/>
            <person name="Najar F.Z."/>
            <person name="Nicholson C."/>
            <person name="Noirot C."/>
            <person name="O'Bleness M."/>
            <person name="Paule C.R."/>
            <person name="Poulain J."/>
            <person name="Prion F."/>
            <person name="Qin B."/>
            <person name="Qu C."/>
            <person name="Retzel E.F."/>
            <person name="Riddle C."/>
            <person name="Sallet E."/>
            <person name="Samain S."/>
            <person name="Samson N."/>
            <person name="Sanders I."/>
            <person name="Saurat O."/>
            <person name="Scarpelli C."/>
            <person name="Schiex T."/>
            <person name="Segurens B."/>
            <person name="Severin A.J."/>
            <person name="Sherrier D.J."/>
            <person name="Shi R."/>
            <person name="Sims S."/>
            <person name="Singer S.R."/>
            <person name="Sinharoy S."/>
            <person name="Sterck L."/>
            <person name="Viollet A."/>
            <person name="Wang B.B."/>
            <person name="Wang K."/>
            <person name="Wang M."/>
            <person name="Wang X."/>
            <person name="Warfsmann J."/>
            <person name="Weissenbach J."/>
            <person name="White D.D."/>
            <person name="White J.D."/>
            <person name="Wiley G.B."/>
            <person name="Wincker P."/>
            <person name="Xing Y."/>
            <person name="Yang L."/>
            <person name="Yao Z."/>
            <person name="Ying F."/>
            <person name="Zhai J."/>
            <person name="Zhou L."/>
            <person name="Zuber A."/>
            <person name="Denarie J."/>
            <person name="Dixon R.A."/>
            <person name="May G.D."/>
            <person name="Schwartz D.C."/>
            <person name="Rogers J."/>
            <person name="Quetier F."/>
            <person name="Town C.D."/>
            <person name="Roe B.A."/>
        </authorList>
    </citation>
    <scope>NUCLEOTIDE SEQUENCE [LARGE SCALE GENOMIC DNA]</scope>
    <source>
        <strain evidence="7">A17</strain>
        <strain evidence="9 10">cv. Jemalong A17</strain>
    </source>
</reference>
<dbReference type="InterPro" id="IPR011948">
    <property type="entry name" value="Dullard_phosphatase"/>
</dbReference>
<evidence type="ECO:0000256" key="1">
    <source>
        <dbReference type="ARBA" id="ARBA00022801"/>
    </source>
</evidence>
<dbReference type="STRING" id="3880.G7IIV3"/>
<accession>G7IIV3</accession>
<dbReference type="EMBL" id="CM001218">
    <property type="protein sequence ID" value="AES65817.1"/>
    <property type="molecule type" value="Genomic_DNA"/>
</dbReference>
<dbReference type="EMBL" id="PSQE01000002">
    <property type="protein sequence ID" value="RHN73929.1"/>
    <property type="molecule type" value="Genomic_DNA"/>
</dbReference>
<dbReference type="Gramene" id="rna9829">
    <property type="protein sequence ID" value="RHN73929.1"/>
    <property type="gene ID" value="gene9829"/>
</dbReference>
<dbReference type="Gene3D" id="3.40.50.1000">
    <property type="entry name" value="HAD superfamily/HAD-like"/>
    <property type="match status" value="1"/>
</dbReference>
<reference evidence="9" key="3">
    <citation type="submission" date="2015-04" db="UniProtKB">
        <authorList>
            <consortium name="EnsemblPlants"/>
        </authorList>
    </citation>
    <scope>IDENTIFICATION</scope>
    <source>
        <strain evidence="9">cv. Jemalong A17</strain>
    </source>
</reference>
<dbReference type="PaxDb" id="3880-AES65817"/>
<protein>
    <submittedName>
        <fullName evidence="7">NLI interacting factor-like phosphatase</fullName>
    </submittedName>
</protein>
<dbReference type="AlphaFoldDB" id="G7IIV3"/>
<evidence type="ECO:0000313" key="9">
    <source>
        <dbReference type="EnsemblPlants" id="AES65817"/>
    </source>
</evidence>
<proteinExistence type="inferred from homology"/>
<evidence type="ECO:0000313" key="8">
    <source>
        <dbReference type="EMBL" id="RHN73929.1"/>
    </source>
</evidence>
<evidence type="ECO:0000259" key="6">
    <source>
        <dbReference type="PROSITE" id="PS50969"/>
    </source>
</evidence>
<dbReference type="SMART" id="SM00577">
    <property type="entry name" value="CPDc"/>
    <property type="match status" value="1"/>
</dbReference>
<feature type="compositionally biased region" description="Polar residues" evidence="5">
    <location>
        <begin position="62"/>
        <end position="72"/>
    </location>
</feature>
<evidence type="ECO:0000256" key="3">
    <source>
        <dbReference type="ARBA" id="ARBA00037324"/>
    </source>
</evidence>
<dbReference type="InterPro" id="IPR004274">
    <property type="entry name" value="FCP1_dom"/>
</dbReference>
<dbReference type="GO" id="GO:0004721">
    <property type="term" value="F:phosphoprotein phosphatase activity"/>
    <property type="evidence" value="ECO:0000318"/>
    <property type="project" value="GO_Central"/>
</dbReference>
<dbReference type="Pfam" id="PF03031">
    <property type="entry name" value="NIF"/>
    <property type="match status" value="1"/>
</dbReference>
<dbReference type="FunFam" id="3.40.50.1000:FF:000015">
    <property type="entry name" value="CTD small phosphatase-like protein 2"/>
    <property type="match status" value="1"/>
</dbReference>
<sequence>MPSLKMKSKVSVSCLTERKDLQICPKSKVISKNSCSKMMISAQDAELDATIQNCIDVSSRTLPKDNASNQSNDGKEFLEDEDSESQHQFSVCSSVLGRMELTDPCTDNLDTIFSPAFEPIEVHLQHYTEKGSFGDINMAGVGADEGRNICDFETCDVSDFYISDMIITSLPFCGNSLDDDVGETTFLSDCGSSDPSVFCASEQYMILPAHDDDAKVGCTTDILSCEEAIMVRESASLYSAIAQIRSCNQESNVKDDLDKAECFDPQSFIKNLPELSEVELNGQPTLAPKQSPRRKSVTLVLDLDETLVHSTLEHCDDADFTFNIFFNMKDYIVYVKQRPFLHKFLERVSDMFEVVIFTASQSIYANQLLDILDPDEKFISRRLYRESCMFSDGNYTKDLTILGIDLAKVVIIDNSPQVFRLQVNNGIPIKSWFDDPSDCALMSLLPFLETLADADDVRPIIAKRYGNKE</sequence>
<name>G7IIV3_MEDTR</name>
<gene>
    <name evidence="9" type="primary">11411659</name>
    <name evidence="7" type="ordered locus">MTR_2g049420</name>
    <name evidence="8" type="ORF">MtrunA17_Chr2g0303951</name>
</gene>
<keyword evidence="2" id="KW-0904">Protein phosphatase</keyword>
<dbReference type="GO" id="GO:0005634">
    <property type="term" value="C:nucleus"/>
    <property type="evidence" value="ECO:0007669"/>
    <property type="project" value="UniProtKB-ARBA"/>
</dbReference>
<dbReference type="Proteomes" id="UP000265566">
    <property type="component" value="Chromosome 2"/>
</dbReference>
<dbReference type="OrthoDB" id="277011at2759"/>
<evidence type="ECO:0000256" key="2">
    <source>
        <dbReference type="ARBA" id="ARBA00022912"/>
    </source>
</evidence>
<dbReference type="InterPro" id="IPR023214">
    <property type="entry name" value="HAD_sf"/>
</dbReference>
<comment type="function">
    <text evidence="3">Probable phosphatase.</text>
</comment>
<dbReference type="CDD" id="cd07521">
    <property type="entry name" value="HAD_FCP1-like"/>
    <property type="match status" value="1"/>
</dbReference>
<dbReference type="PROSITE" id="PS50969">
    <property type="entry name" value="FCP1"/>
    <property type="match status" value="1"/>
</dbReference>
<dbReference type="SUPFAM" id="SSF56784">
    <property type="entry name" value="HAD-like"/>
    <property type="match status" value="1"/>
</dbReference>
<dbReference type="EnsemblPlants" id="AES65817">
    <property type="protein sequence ID" value="AES65817"/>
    <property type="gene ID" value="MTR_2g049420"/>
</dbReference>
<dbReference type="NCBIfam" id="TIGR02251">
    <property type="entry name" value="HIF-SF_euk"/>
    <property type="match status" value="1"/>
</dbReference>
<organism evidence="7 10">
    <name type="scientific">Medicago truncatula</name>
    <name type="common">Barrel medic</name>
    <name type="synonym">Medicago tribuloides</name>
    <dbReference type="NCBI Taxonomy" id="3880"/>
    <lineage>
        <taxon>Eukaryota</taxon>
        <taxon>Viridiplantae</taxon>
        <taxon>Streptophyta</taxon>
        <taxon>Embryophyta</taxon>
        <taxon>Tracheophyta</taxon>
        <taxon>Spermatophyta</taxon>
        <taxon>Magnoliopsida</taxon>
        <taxon>eudicotyledons</taxon>
        <taxon>Gunneridae</taxon>
        <taxon>Pentapetalae</taxon>
        <taxon>rosids</taxon>
        <taxon>fabids</taxon>
        <taxon>Fabales</taxon>
        <taxon>Fabaceae</taxon>
        <taxon>Papilionoideae</taxon>
        <taxon>50 kb inversion clade</taxon>
        <taxon>NPAAA clade</taxon>
        <taxon>Hologalegina</taxon>
        <taxon>IRL clade</taxon>
        <taxon>Trifolieae</taxon>
        <taxon>Medicago</taxon>
    </lineage>
</organism>
<reference evidence="11" key="4">
    <citation type="journal article" date="2018" name="Nat. Plants">
        <title>Whole-genome landscape of Medicago truncatula symbiotic genes.</title>
        <authorList>
            <person name="Pecrix Y."/>
            <person name="Staton S.E."/>
            <person name="Sallet E."/>
            <person name="Lelandais-Briere C."/>
            <person name="Moreau S."/>
            <person name="Carrere S."/>
            <person name="Blein T."/>
            <person name="Jardinaud M.F."/>
            <person name="Latrasse D."/>
            <person name="Zouine M."/>
            <person name="Zahm M."/>
            <person name="Kreplak J."/>
            <person name="Mayjonade B."/>
            <person name="Satge C."/>
            <person name="Perez M."/>
            <person name="Cauet S."/>
            <person name="Marande W."/>
            <person name="Chantry-Darmon C."/>
            <person name="Lopez-Roques C."/>
            <person name="Bouchez O."/>
            <person name="Berard A."/>
            <person name="Debelle F."/>
            <person name="Munos S."/>
            <person name="Bendahmane A."/>
            <person name="Berges H."/>
            <person name="Niebel A."/>
            <person name="Buitink J."/>
            <person name="Frugier F."/>
            <person name="Benhamed M."/>
            <person name="Crespi M."/>
            <person name="Gouzy J."/>
            <person name="Gamas P."/>
        </authorList>
    </citation>
    <scope>NUCLEOTIDE SEQUENCE [LARGE SCALE GENOMIC DNA]</scope>
    <source>
        <strain evidence="11">cv. Jemalong A17</strain>
    </source>
</reference>
<evidence type="ECO:0000313" key="10">
    <source>
        <dbReference type="Proteomes" id="UP000002051"/>
    </source>
</evidence>